<evidence type="ECO:0000256" key="2">
    <source>
        <dbReference type="SAM" id="MobiDB-lite"/>
    </source>
</evidence>
<evidence type="ECO:0000313" key="5">
    <source>
        <dbReference type="Proteomes" id="UP000284375"/>
    </source>
</evidence>
<name>A0A423VX02_CYTCH</name>
<gene>
    <name evidence="4" type="ORF">VSDG_05271</name>
</gene>
<proteinExistence type="predicted"/>
<dbReference type="InterPro" id="IPR036612">
    <property type="entry name" value="KH_dom_type_1_sf"/>
</dbReference>
<reference evidence="4 5" key="1">
    <citation type="submission" date="2015-09" db="EMBL/GenBank/DDBJ databases">
        <title>Host preference determinants of Valsa canker pathogens revealed by comparative genomics.</title>
        <authorList>
            <person name="Yin Z."/>
            <person name="Huang L."/>
        </authorList>
    </citation>
    <scope>NUCLEOTIDE SEQUENCE [LARGE SCALE GENOMIC DNA]</scope>
    <source>
        <strain evidence="4 5">YSFL</strain>
    </source>
</reference>
<comment type="caution">
    <text evidence="4">The sequence shown here is derived from an EMBL/GenBank/DDBJ whole genome shotgun (WGS) entry which is preliminary data.</text>
</comment>
<dbReference type="Gene3D" id="3.30.1370.10">
    <property type="entry name" value="K Homology domain, type 1"/>
    <property type="match status" value="1"/>
</dbReference>
<accession>A0A423VX02</accession>
<dbReference type="Pfam" id="PF00013">
    <property type="entry name" value="KH_1"/>
    <property type="match status" value="1"/>
</dbReference>
<dbReference type="OrthoDB" id="5227168at2759"/>
<sequence>MPYDSEIFYQPEDSPRACHERELPTDTLKFNNGERLFPARLRQQNSQCVQSTTTTKLFESAPFAIHYWYSRDMAWWVSAARQVFHDAQALLTKGDPDATPFTHLCTPNLLRHPESAKLSWLSCFVRLRLHKEGSILHPARGMVRTPCDETGLPDTLRFDVFLLECWSRMDLDSQEDMATLQTINKLQADFDRLWKKCVATHEKYEKELRKSEPRALDNVTGCLFLPEPKAHSHVRSNMAQVQEKTGCTIKVPLNEDEPVQITGTKERVEKAKRLILDMLRKNLMNIDDNRDFTSARSQYLAAKRKLCELGRGEADGSADSPDGEATNGDGDQDGEETRLARDAAQNQLRSAQLRLQIMAYAAVQTDAAERSKVIQAFGQLFCWDRRAARDQNREVDGSSASSE</sequence>
<dbReference type="AlphaFoldDB" id="A0A423VX02"/>
<dbReference type="Proteomes" id="UP000284375">
    <property type="component" value="Unassembled WGS sequence"/>
</dbReference>
<dbReference type="PROSITE" id="PS50084">
    <property type="entry name" value="KH_TYPE_1"/>
    <property type="match status" value="1"/>
</dbReference>
<dbReference type="EMBL" id="LJZO01000023">
    <property type="protein sequence ID" value="ROV95612.1"/>
    <property type="molecule type" value="Genomic_DNA"/>
</dbReference>
<protein>
    <recommendedName>
        <fullName evidence="3">K Homology domain-containing protein</fullName>
    </recommendedName>
</protein>
<keyword evidence="5" id="KW-1185">Reference proteome</keyword>
<feature type="region of interest" description="Disordered" evidence="2">
    <location>
        <begin position="311"/>
        <end position="337"/>
    </location>
</feature>
<keyword evidence="1" id="KW-0694">RNA-binding</keyword>
<evidence type="ECO:0000313" key="4">
    <source>
        <dbReference type="EMBL" id="ROV95612.1"/>
    </source>
</evidence>
<evidence type="ECO:0000256" key="1">
    <source>
        <dbReference type="PROSITE-ProRule" id="PRU00117"/>
    </source>
</evidence>
<dbReference type="InterPro" id="IPR004088">
    <property type="entry name" value="KH_dom_type_1"/>
</dbReference>
<organism evidence="4 5">
    <name type="scientific">Cytospora chrysosperma</name>
    <name type="common">Cytospora canker fungus</name>
    <name type="synonym">Sphaeria chrysosperma</name>
    <dbReference type="NCBI Taxonomy" id="252740"/>
    <lineage>
        <taxon>Eukaryota</taxon>
        <taxon>Fungi</taxon>
        <taxon>Dikarya</taxon>
        <taxon>Ascomycota</taxon>
        <taxon>Pezizomycotina</taxon>
        <taxon>Sordariomycetes</taxon>
        <taxon>Sordariomycetidae</taxon>
        <taxon>Diaporthales</taxon>
        <taxon>Cytosporaceae</taxon>
        <taxon>Cytospora</taxon>
    </lineage>
</organism>
<dbReference type="SUPFAM" id="SSF54791">
    <property type="entry name" value="Eukaryotic type KH-domain (KH-domain type I)"/>
    <property type="match status" value="1"/>
</dbReference>
<dbReference type="GO" id="GO:0003723">
    <property type="term" value="F:RNA binding"/>
    <property type="evidence" value="ECO:0007669"/>
    <property type="project" value="UniProtKB-UniRule"/>
</dbReference>
<evidence type="ECO:0000259" key="3">
    <source>
        <dbReference type="Pfam" id="PF00013"/>
    </source>
</evidence>
<feature type="domain" description="K Homology" evidence="3">
    <location>
        <begin position="236"/>
        <end position="277"/>
    </location>
</feature>